<dbReference type="RefSeq" id="WP_184865916.1">
    <property type="nucleotide sequence ID" value="NZ_JACHIR010000001.1"/>
</dbReference>
<dbReference type="SUPFAM" id="SSF102405">
    <property type="entry name" value="MCP/YpsA-like"/>
    <property type="match status" value="1"/>
</dbReference>
<dbReference type="InterPro" id="IPR057666">
    <property type="entry name" value="DrpA_SLOG"/>
</dbReference>
<sequence length="374" mass="39102">MTTDETRLARAYLLRVAEPPAPEVVSLVADFGPVRAAELVRAGKAANDETAARRHLDVAARDLEEASGRQARLVIPEDDEWPAWQLLALANAAARGVPGMTEPLGLWVRSHARLDELVQEAVAVIGARAATSYGEQVAGEIAYDLAQRSVTVVSGAAYGIDGCAHRGALGANGSTVAVLACGVDVAYPAGHTDLLSRIAVDGAVVSEYPPGTRPARHRFLVRNRLIAALAAGTVVVEAGRRSGSRNTAATTSALGRPLMAVPGPVTSAMSVGCHDLLRTAGATAVCTAEDVLADAGRIGVDATTRSDEPMRSTDGLDRVMLRVHEELPSRGGFSAERIAVGSGVPLPRVRALLPELELLGLVQKCEAGWCRRQG</sequence>
<comment type="similarity">
    <text evidence="1">Belongs to the DprA/Smf family.</text>
</comment>
<dbReference type="Proteomes" id="UP000585638">
    <property type="component" value="Unassembled WGS sequence"/>
</dbReference>
<comment type="caution">
    <text evidence="3">The sequence shown here is derived from an EMBL/GenBank/DDBJ whole genome shotgun (WGS) entry which is preliminary data.</text>
</comment>
<evidence type="ECO:0000313" key="3">
    <source>
        <dbReference type="EMBL" id="MBB5894126.1"/>
    </source>
</evidence>
<reference evidence="3 4" key="1">
    <citation type="submission" date="2020-08" db="EMBL/GenBank/DDBJ databases">
        <title>Sequencing the genomes of 1000 actinobacteria strains.</title>
        <authorList>
            <person name="Klenk H.-P."/>
        </authorList>
    </citation>
    <scope>NUCLEOTIDE SEQUENCE [LARGE SCALE GENOMIC DNA]</scope>
    <source>
        <strain evidence="3 4">DSM 43851</strain>
    </source>
</reference>
<name>A0A7W9NJA3_9PSEU</name>
<dbReference type="Pfam" id="PF02481">
    <property type="entry name" value="DNA_processg_A"/>
    <property type="match status" value="1"/>
</dbReference>
<dbReference type="NCBIfam" id="TIGR00732">
    <property type="entry name" value="dprA"/>
    <property type="match status" value="1"/>
</dbReference>
<evidence type="ECO:0000259" key="2">
    <source>
        <dbReference type="Pfam" id="PF02481"/>
    </source>
</evidence>
<evidence type="ECO:0000256" key="1">
    <source>
        <dbReference type="ARBA" id="ARBA00006525"/>
    </source>
</evidence>
<gene>
    <name evidence="3" type="ORF">BJ998_005322</name>
</gene>
<dbReference type="EMBL" id="JACHIR010000001">
    <property type="protein sequence ID" value="MBB5894126.1"/>
    <property type="molecule type" value="Genomic_DNA"/>
</dbReference>
<dbReference type="GO" id="GO:0009294">
    <property type="term" value="P:DNA-mediated transformation"/>
    <property type="evidence" value="ECO:0007669"/>
    <property type="project" value="InterPro"/>
</dbReference>
<dbReference type="AlphaFoldDB" id="A0A7W9NJA3"/>
<keyword evidence="4" id="KW-1185">Reference proteome</keyword>
<proteinExistence type="inferred from homology"/>
<accession>A0A7W9NJA3</accession>
<dbReference type="Gene3D" id="3.40.50.450">
    <property type="match status" value="1"/>
</dbReference>
<feature type="domain" description="Smf/DprA SLOG" evidence="2">
    <location>
        <begin position="74"/>
        <end position="294"/>
    </location>
</feature>
<evidence type="ECO:0000313" key="4">
    <source>
        <dbReference type="Proteomes" id="UP000585638"/>
    </source>
</evidence>
<dbReference type="PANTHER" id="PTHR43022">
    <property type="entry name" value="PROTEIN SMF"/>
    <property type="match status" value="1"/>
</dbReference>
<dbReference type="InterPro" id="IPR003488">
    <property type="entry name" value="DprA"/>
</dbReference>
<organism evidence="3 4">
    <name type="scientific">Kutzneria kofuensis</name>
    <dbReference type="NCBI Taxonomy" id="103725"/>
    <lineage>
        <taxon>Bacteria</taxon>
        <taxon>Bacillati</taxon>
        <taxon>Actinomycetota</taxon>
        <taxon>Actinomycetes</taxon>
        <taxon>Pseudonocardiales</taxon>
        <taxon>Pseudonocardiaceae</taxon>
        <taxon>Kutzneria</taxon>
    </lineage>
</organism>
<protein>
    <submittedName>
        <fullName evidence="3">DNA processing protein</fullName>
    </submittedName>
</protein>
<dbReference type="PANTHER" id="PTHR43022:SF1">
    <property type="entry name" value="PROTEIN SMF"/>
    <property type="match status" value="1"/>
</dbReference>